<evidence type="ECO:0000256" key="1">
    <source>
        <dbReference type="ARBA" id="ARBA00022884"/>
    </source>
</evidence>
<evidence type="ECO:0000313" key="6">
    <source>
        <dbReference type="Proteomes" id="UP000235371"/>
    </source>
</evidence>
<dbReference type="EMBL" id="KZ613919">
    <property type="protein sequence ID" value="PMD49691.1"/>
    <property type="molecule type" value="Genomic_DNA"/>
</dbReference>
<dbReference type="Gene3D" id="3.30.70.330">
    <property type="match status" value="2"/>
</dbReference>
<keyword evidence="6" id="KW-1185">Reference proteome</keyword>
<dbReference type="OrthoDB" id="439808at2759"/>
<feature type="compositionally biased region" description="Basic and acidic residues" evidence="3">
    <location>
        <begin position="335"/>
        <end position="350"/>
    </location>
</feature>
<feature type="compositionally biased region" description="Gly residues" evidence="3">
    <location>
        <begin position="452"/>
        <end position="464"/>
    </location>
</feature>
<feature type="compositionally biased region" description="Polar residues" evidence="3">
    <location>
        <begin position="351"/>
        <end position="364"/>
    </location>
</feature>
<feature type="compositionally biased region" description="Acidic residues" evidence="3">
    <location>
        <begin position="129"/>
        <end position="143"/>
    </location>
</feature>
<dbReference type="GeneID" id="36596329"/>
<evidence type="ECO:0000313" key="5">
    <source>
        <dbReference type="EMBL" id="PMD49691.1"/>
    </source>
</evidence>
<accession>A0A2J6SFZ7</accession>
<feature type="compositionally biased region" description="Polar residues" evidence="3">
    <location>
        <begin position="22"/>
        <end position="36"/>
    </location>
</feature>
<organism evidence="5 6">
    <name type="scientific">Hyaloscypha bicolor E</name>
    <dbReference type="NCBI Taxonomy" id="1095630"/>
    <lineage>
        <taxon>Eukaryota</taxon>
        <taxon>Fungi</taxon>
        <taxon>Dikarya</taxon>
        <taxon>Ascomycota</taxon>
        <taxon>Pezizomycotina</taxon>
        <taxon>Leotiomycetes</taxon>
        <taxon>Helotiales</taxon>
        <taxon>Hyaloscyphaceae</taxon>
        <taxon>Hyaloscypha</taxon>
        <taxon>Hyaloscypha bicolor</taxon>
    </lineage>
</organism>
<gene>
    <name evidence="5" type="ORF">K444DRAFT_711562</name>
</gene>
<dbReference type="InterPro" id="IPR000504">
    <property type="entry name" value="RRM_dom"/>
</dbReference>
<feature type="compositionally biased region" description="Acidic residues" evidence="3">
    <location>
        <begin position="213"/>
        <end position="229"/>
    </location>
</feature>
<dbReference type="AlphaFoldDB" id="A0A2J6SFZ7"/>
<dbReference type="GO" id="GO:0003723">
    <property type="term" value="F:RNA binding"/>
    <property type="evidence" value="ECO:0007669"/>
    <property type="project" value="UniProtKB-UniRule"/>
</dbReference>
<evidence type="ECO:0000256" key="2">
    <source>
        <dbReference type="PROSITE-ProRule" id="PRU00176"/>
    </source>
</evidence>
<feature type="compositionally biased region" description="Low complexity" evidence="3">
    <location>
        <begin position="185"/>
        <end position="197"/>
    </location>
</feature>
<feature type="domain" description="RRM" evidence="4">
    <location>
        <begin position="261"/>
        <end position="339"/>
    </location>
</feature>
<name>A0A2J6SFZ7_9HELO</name>
<feature type="region of interest" description="Disordered" evidence="3">
    <location>
        <begin position="335"/>
        <end position="364"/>
    </location>
</feature>
<protein>
    <submittedName>
        <fullName evidence="5">RNA-binding domain-containing protein</fullName>
    </submittedName>
</protein>
<reference evidence="5 6" key="1">
    <citation type="submission" date="2016-04" db="EMBL/GenBank/DDBJ databases">
        <title>A degradative enzymes factory behind the ericoid mycorrhizal symbiosis.</title>
        <authorList>
            <consortium name="DOE Joint Genome Institute"/>
            <person name="Martino E."/>
            <person name="Morin E."/>
            <person name="Grelet G."/>
            <person name="Kuo A."/>
            <person name="Kohler A."/>
            <person name="Daghino S."/>
            <person name="Barry K."/>
            <person name="Choi C."/>
            <person name="Cichocki N."/>
            <person name="Clum A."/>
            <person name="Copeland A."/>
            <person name="Hainaut M."/>
            <person name="Haridas S."/>
            <person name="Labutti K."/>
            <person name="Lindquist E."/>
            <person name="Lipzen A."/>
            <person name="Khouja H.-R."/>
            <person name="Murat C."/>
            <person name="Ohm R."/>
            <person name="Olson A."/>
            <person name="Spatafora J."/>
            <person name="Veneault-Fourrey C."/>
            <person name="Henrissat B."/>
            <person name="Grigoriev I."/>
            <person name="Martin F."/>
            <person name="Perotto S."/>
        </authorList>
    </citation>
    <scope>NUCLEOTIDE SEQUENCE [LARGE SCALE GENOMIC DNA]</scope>
    <source>
        <strain evidence="5 6">E</strain>
    </source>
</reference>
<evidence type="ECO:0000259" key="4">
    <source>
        <dbReference type="PROSITE" id="PS50102"/>
    </source>
</evidence>
<feature type="region of interest" description="Disordered" evidence="3">
    <location>
        <begin position="438"/>
        <end position="510"/>
    </location>
</feature>
<dbReference type="STRING" id="1095630.A0A2J6SFZ7"/>
<dbReference type="Pfam" id="PF00076">
    <property type="entry name" value="RRM_1"/>
    <property type="match status" value="2"/>
</dbReference>
<dbReference type="RefSeq" id="XP_024726595.1">
    <property type="nucleotide sequence ID" value="XM_024888253.1"/>
</dbReference>
<dbReference type="SMART" id="SM00360">
    <property type="entry name" value="RRM"/>
    <property type="match status" value="2"/>
</dbReference>
<feature type="compositionally biased region" description="Basic and acidic residues" evidence="3">
    <location>
        <begin position="231"/>
        <end position="253"/>
    </location>
</feature>
<feature type="region of interest" description="Disordered" evidence="3">
    <location>
        <begin position="1"/>
        <end position="264"/>
    </location>
</feature>
<sequence length="510" mass="53342">MAKTKEPKTGSKSKSEVKSLSAVKNASVTKPSQTPIAKSKQIAKNVASKVNGKKEKKPVVKAATPSSDDESDSVSSASEDSASDSEVEVPVKAAPVTNGKANGKLNGKTNGAAKKEVDTSSESSSSSDSSDDDSEESDSDSEAEPAKPEAASDSENDDSDSDDSASDSEETKPVVAKPVEKKIAAPKAATNGAAKPAVKAEEDSDDSASSVSSDDDDDASDSSDSESETEAPSKKRKAEEEPVESTKKTKTETAVEDNGSKNLFVGNLSWNIDDEWLYREFEEFGEITRANVLTDRESGRSKGFGYVEFASSASAAAALEAKKGSLIDGREANVDFSTPRDKAAPKDRAQNRAQQFGDSKNPPSDTLFCGNLSFDATEDVVGEAFGEHGTVVNVRLPTDMDSGNPKGFGYVTFSSVQDAEKAYEQMMGAEIAGRPVRLDFATPRPERSEGGFSRGGGRGGGRGFGGDRGRGRGGGRGGFNDRGRGGSRGGRGASTNRGGFGDFKGKKQTF</sequence>
<proteinExistence type="predicted"/>
<dbReference type="PROSITE" id="PS50102">
    <property type="entry name" value="RRM"/>
    <property type="match status" value="2"/>
</dbReference>
<keyword evidence="1 2" id="KW-0694">RNA-binding</keyword>
<dbReference type="InterPro" id="IPR035979">
    <property type="entry name" value="RBD_domain_sf"/>
</dbReference>
<feature type="compositionally biased region" description="Acidic residues" evidence="3">
    <location>
        <begin position="152"/>
        <end position="168"/>
    </location>
</feature>
<dbReference type="InParanoid" id="A0A2J6SFZ7"/>
<evidence type="ECO:0000256" key="3">
    <source>
        <dbReference type="SAM" id="MobiDB-lite"/>
    </source>
</evidence>
<dbReference type="InterPro" id="IPR012677">
    <property type="entry name" value="Nucleotide-bd_a/b_plait_sf"/>
</dbReference>
<dbReference type="Proteomes" id="UP000235371">
    <property type="component" value="Unassembled WGS sequence"/>
</dbReference>
<feature type="compositionally biased region" description="Gly residues" evidence="3">
    <location>
        <begin position="485"/>
        <end position="502"/>
    </location>
</feature>
<dbReference type="InterPro" id="IPR052462">
    <property type="entry name" value="SLIRP/GR-RBP-like"/>
</dbReference>
<feature type="domain" description="RRM" evidence="4">
    <location>
        <begin position="365"/>
        <end position="443"/>
    </location>
</feature>
<dbReference type="SUPFAM" id="SSF54928">
    <property type="entry name" value="RNA-binding domain, RBD"/>
    <property type="match status" value="2"/>
</dbReference>
<dbReference type="PANTHER" id="PTHR48027">
    <property type="entry name" value="HETEROGENEOUS NUCLEAR RIBONUCLEOPROTEIN 87F-RELATED"/>
    <property type="match status" value="1"/>
</dbReference>
<feature type="compositionally biased region" description="Basic and acidic residues" evidence="3">
    <location>
        <begin position="1"/>
        <end position="17"/>
    </location>
</feature>